<protein>
    <submittedName>
        <fullName evidence="1">Uncharacterized protein</fullName>
    </submittedName>
</protein>
<reference evidence="1" key="1">
    <citation type="submission" date="2014-09" db="EMBL/GenBank/DDBJ databases">
        <authorList>
            <person name="Magalhaes I.L.F."/>
            <person name="Oliveira U."/>
            <person name="Santos F.R."/>
            <person name="Vidigal T.H.D.A."/>
            <person name="Brescovit A.D."/>
            <person name="Santos A.J."/>
        </authorList>
    </citation>
    <scope>NUCLEOTIDE SEQUENCE</scope>
    <source>
        <tissue evidence="1">Shoot tissue taken approximately 20 cm above the soil surface</tissue>
    </source>
</reference>
<reference evidence="1" key="2">
    <citation type="journal article" date="2015" name="Data Brief">
        <title>Shoot transcriptome of the giant reed, Arundo donax.</title>
        <authorList>
            <person name="Barrero R.A."/>
            <person name="Guerrero F.D."/>
            <person name="Moolhuijzen P."/>
            <person name="Goolsby J.A."/>
            <person name="Tidwell J."/>
            <person name="Bellgard S.E."/>
            <person name="Bellgard M.I."/>
        </authorList>
    </citation>
    <scope>NUCLEOTIDE SEQUENCE</scope>
    <source>
        <tissue evidence="1">Shoot tissue taken approximately 20 cm above the soil surface</tissue>
    </source>
</reference>
<sequence length="28" mass="3283">MLKYKPRNQSFMKLCLSSEHAVTNLCHC</sequence>
<dbReference type="EMBL" id="GBRH01231743">
    <property type="protein sequence ID" value="JAD66152.1"/>
    <property type="molecule type" value="Transcribed_RNA"/>
</dbReference>
<accession>A0A0A9C3R1</accession>
<name>A0A0A9C3R1_ARUDO</name>
<evidence type="ECO:0000313" key="1">
    <source>
        <dbReference type="EMBL" id="JAD66152.1"/>
    </source>
</evidence>
<organism evidence="1">
    <name type="scientific">Arundo donax</name>
    <name type="common">Giant reed</name>
    <name type="synonym">Donax arundinaceus</name>
    <dbReference type="NCBI Taxonomy" id="35708"/>
    <lineage>
        <taxon>Eukaryota</taxon>
        <taxon>Viridiplantae</taxon>
        <taxon>Streptophyta</taxon>
        <taxon>Embryophyta</taxon>
        <taxon>Tracheophyta</taxon>
        <taxon>Spermatophyta</taxon>
        <taxon>Magnoliopsida</taxon>
        <taxon>Liliopsida</taxon>
        <taxon>Poales</taxon>
        <taxon>Poaceae</taxon>
        <taxon>PACMAD clade</taxon>
        <taxon>Arundinoideae</taxon>
        <taxon>Arundineae</taxon>
        <taxon>Arundo</taxon>
    </lineage>
</organism>
<proteinExistence type="predicted"/>
<dbReference type="AlphaFoldDB" id="A0A0A9C3R1"/>